<keyword evidence="1" id="KW-0805">Transcription regulation</keyword>
<dbReference type="SMART" id="SM00345">
    <property type="entry name" value="HTH_GNTR"/>
    <property type="match status" value="1"/>
</dbReference>
<dbReference type="Proteomes" id="UP000578449">
    <property type="component" value="Unassembled WGS sequence"/>
</dbReference>
<dbReference type="InterPro" id="IPR011711">
    <property type="entry name" value="GntR_C"/>
</dbReference>
<evidence type="ECO:0000313" key="6">
    <source>
        <dbReference type="Proteomes" id="UP000578449"/>
    </source>
</evidence>
<reference evidence="5 6" key="1">
    <citation type="submission" date="2020-08" db="EMBL/GenBank/DDBJ databases">
        <title>Genomic Encyclopedia of Type Strains, Phase IV (KMG-IV): sequencing the most valuable type-strain genomes for metagenomic binning, comparative biology and taxonomic classification.</title>
        <authorList>
            <person name="Goeker M."/>
        </authorList>
    </citation>
    <scope>NUCLEOTIDE SEQUENCE [LARGE SCALE GENOMIC DNA]</scope>
    <source>
        <strain evidence="5 6">DSM 45615</strain>
    </source>
</reference>
<dbReference type="Pfam" id="PF07729">
    <property type="entry name" value="FCD"/>
    <property type="match status" value="1"/>
</dbReference>
<dbReference type="SMART" id="SM00895">
    <property type="entry name" value="FCD"/>
    <property type="match status" value="1"/>
</dbReference>
<proteinExistence type="predicted"/>
<dbReference type="InterPro" id="IPR036390">
    <property type="entry name" value="WH_DNA-bd_sf"/>
</dbReference>
<dbReference type="PANTHER" id="PTHR43537:SF24">
    <property type="entry name" value="GLUCONATE OPERON TRANSCRIPTIONAL REPRESSOR"/>
    <property type="match status" value="1"/>
</dbReference>
<name>A0A840P077_9ACTN</name>
<dbReference type="SUPFAM" id="SSF48008">
    <property type="entry name" value="GntR ligand-binding domain-like"/>
    <property type="match status" value="1"/>
</dbReference>
<dbReference type="AlphaFoldDB" id="A0A840P077"/>
<keyword evidence="2 5" id="KW-0238">DNA-binding</keyword>
<dbReference type="InterPro" id="IPR008920">
    <property type="entry name" value="TF_FadR/GntR_C"/>
</dbReference>
<evidence type="ECO:0000313" key="5">
    <source>
        <dbReference type="EMBL" id="MBB5131866.1"/>
    </source>
</evidence>
<dbReference type="GO" id="GO:0003700">
    <property type="term" value="F:DNA-binding transcription factor activity"/>
    <property type="evidence" value="ECO:0007669"/>
    <property type="project" value="InterPro"/>
</dbReference>
<gene>
    <name evidence="5" type="ORF">HNP84_001579</name>
</gene>
<dbReference type="RefSeq" id="WP_185048685.1">
    <property type="nucleotide sequence ID" value="NZ_BAABIX010000009.1"/>
</dbReference>
<dbReference type="GO" id="GO:0003677">
    <property type="term" value="F:DNA binding"/>
    <property type="evidence" value="ECO:0007669"/>
    <property type="project" value="UniProtKB-KW"/>
</dbReference>
<dbReference type="InterPro" id="IPR036388">
    <property type="entry name" value="WH-like_DNA-bd_sf"/>
</dbReference>
<dbReference type="PANTHER" id="PTHR43537">
    <property type="entry name" value="TRANSCRIPTIONAL REGULATOR, GNTR FAMILY"/>
    <property type="match status" value="1"/>
</dbReference>
<keyword evidence="6" id="KW-1185">Reference proteome</keyword>
<accession>A0A840P077</accession>
<dbReference type="Pfam" id="PF00392">
    <property type="entry name" value="GntR"/>
    <property type="match status" value="1"/>
</dbReference>
<evidence type="ECO:0000256" key="1">
    <source>
        <dbReference type="ARBA" id="ARBA00023015"/>
    </source>
</evidence>
<feature type="domain" description="HTH gntR-type" evidence="4">
    <location>
        <begin position="12"/>
        <end position="82"/>
    </location>
</feature>
<evidence type="ECO:0000259" key="4">
    <source>
        <dbReference type="PROSITE" id="PS50949"/>
    </source>
</evidence>
<keyword evidence="3" id="KW-0804">Transcription</keyword>
<evidence type="ECO:0000256" key="2">
    <source>
        <dbReference type="ARBA" id="ARBA00023125"/>
    </source>
</evidence>
<dbReference type="InterPro" id="IPR000524">
    <property type="entry name" value="Tscrpt_reg_HTH_GntR"/>
</dbReference>
<dbReference type="SUPFAM" id="SSF46785">
    <property type="entry name" value="Winged helix' DNA-binding domain"/>
    <property type="match status" value="1"/>
</dbReference>
<dbReference type="CDD" id="cd07377">
    <property type="entry name" value="WHTH_GntR"/>
    <property type="match status" value="1"/>
</dbReference>
<dbReference type="EMBL" id="JACHGN010000003">
    <property type="protein sequence ID" value="MBB5131866.1"/>
    <property type="molecule type" value="Genomic_DNA"/>
</dbReference>
<dbReference type="Gene3D" id="1.20.120.530">
    <property type="entry name" value="GntR ligand-binding domain-like"/>
    <property type="match status" value="1"/>
</dbReference>
<protein>
    <submittedName>
        <fullName evidence="5">DNA-binding FadR family transcriptional regulator</fullName>
    </submittedName>
</protein>
<sequence length="251" mass="27599">MRTLLIPPLASAGRTDEIVQRISEAIQLGLLSDGEQLPAEVEFANQLGVSPMTLREGLAVLRQQGLVETRRGRHGGTFVRRPADPPRAPLLERIAAATVSELRDLADEQLAVSGASAKLAAERASRANLRRLLTLVEQLSRAEGMGARVRADSRFHIEVAIASQSERLTRLEVALQSQTAGPLWLSYDSEAEIDEVVAEHHAIATAIAEEDGDRARSLAERHVQRNLRRLIELHLRTVEERGEVLTDDVRA</sequence>
<evidence type="ECO:0000256" key="3">
    <source>
        <dbReference type="ARBA" id="ARBA00023163"/>
    </source>
</evidence>
<comment type="caution">
    <text evidence="5">The sequence shown here is derived from an EMBL/GenBank/DDBJ whole genome shotgun (WGS) entry which is preliminary data.</text>
</comment>
<dbReference type="PROSITE" id="PS50949">
    <property type="entry name" value="HTH_GNTR"/>
    <property type="match status" value="1"/>
</dbReference>
<dbReference type="PRINTS" id="PR00035">
    <property type="entry name" value="HTHGNTR"/>
</dbReference>
<dbReference type="Gene3D" id="1.10.10.10">
    <property type="entry name" value="Winged helix-like DNA-binding domain superfamily/Winged helix DNA-binding domain"/>
    <property type="match status" value="1"/>
</dbReference>
<organism evidence="5 6">
    <name type="scientific">Thermocatellispora tengchongensis</name>
    <dbReference type="NCBI Taxonomy" id="1073253"/>
    <lineage>
        <taxon>Bacteria</taxon>
        <taxon>Bacillati</taxon>
        <taxon>Actinomycetota</taxon>
        <taxon>Actinomycetes</taxon>
        <taxon>Streptosporangiales</taxon>
        <taxon>Streptosporangiaceae</taxon>
        <taxon>Thermocatellispora</taxon>
    </lineage>
</organism>